<dbReference type="GO" id="GO:0005886">
    <property type="term" value="C:plasma membrane"/>
    <property type="evidence" value="ECO:0007669"/>
    <property type="project" value="TreeGrafter"/>
</dbReference>
<feature type="compositionally biased region" description="Polar residues" evidence="3">
    <location>
        <begin position="114"/>
        <end position="132"/>
    </location>
</feature>
<evidence type="ECO:0008006" key="9">
    <source>
        <dbReference type="Google" id="ProtNLM"/>
    </source>
</evidence>
<dbReference type="Proteomes" id="UP000800041">
    <property type="component" value="Unassembled WGS sequence"/>
</dbReference>
<keyword evidence="1 2" id="KW-0728">SH3 domain</keyword>
<organism evidence="7 8">
    <name type="scientific">Aulographum hederae CBS 113979</name>
    <dbReference type="NCBI Taxonomy" id="1176131"/>
    <lineage>
        <taxon>Eukaryota</taxon>
        <taxon>Fungi</taxon>
        <taxon>Dikarya</taxon>
        <taxon>Ascomycota</taxon>
        <taxon>Pezizomycotina</taxon>
        <taxon>Dothideomycetes</taxon>
        <taxon>Pleosporomycetidae</taxon>
        <taxon>Aulographales</taxon>
        <taxon>Aulographaceae</taxon>
    </lineage>
</organism>
<feature type="domain" description="SAM" evidence="6">
    <location>
        <begin position="256"/>
        <end position="322"/>
    </location>
</feature>
<dbReference type="SUPFAM" id="SSF50729">
    <property type="entry name" value="PH domain-like"/>
    <property type="match status" value="1"/>
</dbReference>
<protein>
    <recommendedName>
        <fullName evidence="9">Polarized growth protein Boi2</fullName>
    </recommendedName>
</protein>
<dbReference type="Pfam" id="PF14604">
    <property type="entry name" value="SH3_9"/>
    <property type="match status" value="1"/>
</dbReference>
<evidence type="ECO:0000313" key="8">
    <source>
        <dbReference type="Proteomes" id="UP000800041"/>
    </source>
</evidence>
<evidence type="ECO:0000256" key="3">
    <source>
        <dbReference type="SAM" id="MobiDB-lite"/>
    </source>
</evidence>
<evidence type="ECO:0000259" key="6">
    <source>
        <dbReference type="PROSITE" id="PS50105"/>
    </source>
</evidence>
<dbReference type="PANTHER" id="PTHR12092:SF16">
    <property type="entry name" value="PH DOMAIN-CONTAINING PROTEIN"/>
    <property type="match status" value="1"/>
</dbReference>
<feature type="compositionally biased region" description="Polar residues" evidence="3">
    <location>
        <begin position="433"/>
        <end position="471"/>
    </location>
</feature>
<evidence type="ECO:0000256" key="2">
    <source>
        <dbReference type="PROSITE-ProRule" id="PRU00192"/>
    </source>
</evidence>
<gene>
    <name evidence="7" type="ORF">K402DRAFT_419352</name>
</gene>
<dbReference type="PANTHER" id="PTHR12092">
    <property type="entry name" value="PLECKSTRIN"/>
    <property type="match status" value="1"/>
</dbReference>
<feature type="compositionally biased region" description="Low complexity" evidence="3">
    <location>
        <begin position="133"/>
        <end position="153"/>
    </location>
</feature>
<dbReference type="EMBL" id="ML977148">
    <property type="protein sequence ID" value="KAF1988502.1"/>
    <property type="molecule type" value="Genomic_DNA"/>
</dbReference>
<dbReference type="Gene3D" id="1.10.150.50">
    <property type="entry name" value="Transcription Factor, Ets-1"/>
    <property type="match status" value="1"/>
</dbReference>
<dbReference type="InterPro" id="IPR011993">
    <property type="entry name" value="PH-like_dom_sf"/>
</dbReference>
<dbReference type="Pfam" id="PF00169">
    <property type="entry name" value="PH"/>
    <property type="match status" value="1"/>
</dbReference>
<evidence type="ECO:0000259" key="4">
    <source>
        <dbReference type="PROSITE" id="PS50002"/>
    </source>
</evidence>
<dbReference type="AlphaFoldDB" id="A0A6G1H616"/>
<dbReference type="Gene3D" id="2.30.30.40">
    <property type="entry name" value="SH3 Domains"/>
    <property type="match status" value="1"/>
</dbReference>
<feature type="compositionally biased region" description="Low complexity" evidence="3">
    <location>
        <begin position="472"/>
        <end position="482"/>
    </location>
</feature>
<dbReference type="InterPro" id="IPR036028">
    <property type="entry name" value="SH3-like_dom_sf"/>
</dbReference>
<feature type="region of interest" description="Disordered" evidence="3">
    <location>
        <begin position="349"/>
        <end position="515"/>
    </location>
</feature>
<dbReference type="InterPro" id="IPR013761">
    <property type="entry name" value="SAM/pointed_sf"/>
</dbReference>
<dbReference type="Pfam" id="PF07647">
    <property type="entry name" value="SAM_2"/>
    <property type="match status" value="1"/>
</dbReference>
<proteinExistence type="predicted"/>
<dbReference type="OrthoDB" id="73680at2759"/>
<dbReference type="SMART" id="SM00233">
    <property type="entry name" value="PH"/>
    <property type="match status" value="1"/>
</dbReference>
<feature type="domain" description="SH3" evidence="4">
    <location>
        <begin position="8"/>
        <end position="72"/>
    </location>
</feature>
<dbReference type="PROSITE" id="PS50003">
    <property type="entry name" value="PH_DOMAIN"/>
    <property type="match status" value="1"/>
</dbReference>
<feature type="compositionally biased region" description="Low complexity" evidence="3">
    <location>
        <begin position="686"/>
        <end position="702"/>
    </location>
</feature>
<dbReference type="InterPro" id="IPR001849">
    <property type="entry name" value="PH_domain"/>
</dbReference>
<feature type="region of interest" description="Disordered" evidence="3">
    <location>
        <begin position="961"/>
        <end position="1026"/>
    </location>
</feature>
<dbReference type="SUPFAM" id="SSF47769">
    <property type="entry name" value="SAM/Pointed domain"/>
    <property type="match status" value="1"/>
</dbReference>
<dbReference type="CDD" id="cd13316">
    <property type="entry name" value="PH_Boi"/>
    <property type="match status" value="1"/>
</dbReference>
<feature type="domain" description="PH" evidence="5">
    <location>
        <begin position="755"/>
        <end position="916"/>
    </location>
</feature>
<reference evidence="7" key="1">
    <citation type="journal article" date="2020" name="Stud. Mycol.">
        <title>101 Dothideomycetes genomes: a test case for predicting lifestyles and emergence of pathogens.</title>
        <authorList>
            <person name="Haridas S."/>
            <person name="Albert R."/>
            <person name="Binder M."/>
            <person name="Bloem J."/>
            <person name="Labutti K."/>
            <person name="Salamov A."/>
            <person name="Andreopoulos B."/>
            <person name="Baker S."/>
            <person name="Barry K."/>
            <person name="Bills G."/>
            <person name="Bluhm B."/>
            <person name="Cannon C."/>
            <person name="Castanera R."/>
            <person name="Culley D."/>
            <person name="Daum C."/>
            <person name="Ezra D."/>
            <person name="Gonzalez J."/>
            <person name="Henrissat B."/>
            <person name="Kuo A."/>
            <person name="Liang C."/>
            <person name="Lipzen A."/>
            <person name="Lutzoni F."/>
            <person name="Magnuson J."/>
            <person name="Mondo S."/>
            <person name="Nolan M."/>
            <person name="Ohm R."/>
            <person name="Pangilinan J."/>
            <person name="Park H.-J."/>
            <person name="Ramirez L."/>
            <person name="Alfaro M."/>
            <person name="Sun H."/>
            <person name="Tritt A."/>
            <person name="Yoshinaga Y."/>
            <person name="Zwiers L.-H."/>
            <person name="Turgeon B."/>
            <person name="Goodwin S."/>
            <person name="Spatafora J."/>
            <person name="Crous P."/>
            <person name="Grigoriev I."/>
        </authorList>
    </citation>
    <scope>NUCLEOTIDE SEQUENCE</scope>
    <source>
        <strain evidence="7">CBS 113979</strain>
    </source>
</reference>
<feature type="compositionally biased region" description="Low complexity" evidence="3">
    <location>
        <begin position="961"/>
        <end position="988"/>
    </location>
</feature>
<evidence type="ECO:0000259" key="5">
    <source>
        <dbReference type="PROSITE" id="PS50003"/>
    </source>
</evidence>
<dbReference type="PROSITE" id="PS50105">
    <property type="entry name" value="SAM_DOMAIN"/>
    <property type="match status" value="1"/>
</dbReference>
<keyword evidence="8" id="KW-1185">Reference proteome</keyword>
<evidence type="ECO:0000313" key="7">
    <source>
        <dbReference type="EMBL" id="KAF1988502.1"/>
    </source>
</evidence>
<evidence type="ECO:0000256" key="1">
    <source>
        <dbReference type="ARBA" id="ARBA00022443"/>
    </source>
</evidence>
<dbReference type="SMART" id="SM00326">
    <property type="entry name" value="SH3"/>
    <property type="match status" value="1"/>
</dbReference>
<dbReference type="PROSITE" id="PS50002">
    <property type="entry name" value="SH3"/>
    <property type="match status" value="1"/>
</dbReference>
<dbReference type="FunFam" id="1.10.150.50:FF:000082">
    <property type="entry name" value="Polarized growth protein boi2"/>
    <property type="match status" value="1"/>
</dbReference>
<dbReference type="InterPro" id="IPR001660">
    <property type="entry name" value="SAM"/>
</dbReference>
<dbReference type="InterPro" id="IPR037370">
    <property type="entry name" value="Pleckstrin"/>
</dbReference>
<dbReference type="SUPFAM" id="SSF50044">
    <property type="entry name" value="SH3-domain"/>
    <property type="match status" value="1"/>
</dbReference>
<dbReference type="GO" id="GO:0030036">
    <property type="term" value="P:actin cytoskeleton organization"/>
    <property type="evidence" value="ECO:0007669"/>
    <property type="project" value="TreeGrafter"/>
</dbReference>
<name>A0A6G1H616_9PEZI</name>
<dbReference type="SMART" id="SM00454">
    <property type="entry name" value="SAM"/>
    <property type="match status" value="1"/>
</dbReference>
<feature type="compositionally biased region" description="Polar residues" evidence="3">
    <location>
        <begin position="388"/>
        <end position="402"/>
    </location>
</feature>
<dbReference type="Gene3D" id="2.30.29.30">
    <property type="entry name" value="Pleckstrin-homology domain (PH domain)/Phosphotyrosine-binding domain (PTB)"/>
    <property type="match status" value="1"/>
</dbReference>
<feature type="region of interest" description="Disordered" evidence="3">
    <location>
        <begin position="112"/>
        <end position="183"/>
    </location>
</feature>
<dbReference type="InterPro" id="IPR001452">
    <property type="entry name" value="SH3_domain"/>
</dbReference>
<feature type="region of interest" description="Disordered" evidence="3">
    <location>
        <begin position="622"/>
        <end position="752"/>
    </location>
</feature>
<feature type="compositionally biased region" description="Polar residues" evidence="3">
    <location>
        <begin position="173"/>
        <end position="183"/>
    </location>
</feature>
<dbReference type="CDD" id="cd09535">
    <property type="entry name" value="SAM_BOI-like_fungal"/>
    <property type="match status" value="1"/>
</dbReference>
<sequence length="1026" mass="110090">MTTRDQARPGDILLAIHDFIARSSDELSLARGDRIELIERDDDFGDGWFLGKHLQHEATGLFPEVYTTIAPRGPRGFHSAQRSNPINHAVNPAVTAAVAATNGAVERNAATPAPLSTSVDPSVSQFSQQAVRSSPVELPTSTSPTSLSTDTMPIRPASSGSASATRPPHPSAAQRNSAFANQTSPVMHETLSVIDEHITDMNTPRGGFGVQHERGTRMDSGNAMLNRANSRLSYINGQETDEEESNVLTEAEVSKWSASQVAEYLEDVGVDKDHCDIFKEQEITGEVLLGMDQSSIFLKEFDLGPIGRRLRTWHKIKNLQNEVNSTPVAPAASDYSANEELDGQHRARTMSAGSANTLPRIPGLMDGRSSRSSSLQHAETQHHPRQPSRGSTTPLPGASSSHAGDGSPRPSAASVRNINHSRRHSSIDGNGIPNISTIPSVVKTSPSKNSHTTHSSFDRSWTMTGSKQTQPSSVDSRPLSSSHTRQFSNDGSIADESSEQNLAAPSQVDLDRGYFSGGEVDNRKFRNMLKKKEEQSGVQGKRRSGTFGHLRMASTDSARDTLAAIASPASKMYHSATFRKSSRTISGSDLAKTASPVQDVHPAVTKLEYGNSHSIDAIASSPHLADSETSSLDRPSPASGQGARAIFPKTRATGLRAISDAVTGNERSLAATEKRSSGNKDSPIQSPSTRTGSSTPSGTSKSFEIDPDTSLPVLKSPTSNSGGLAPTSRRAKTKKQTSAYTRGLEKKPPQETIPGCDYSGWMKKRSSNLMTTWKPRLFVLRGRRLSYYYSENDTEEKGLIDISSHRVLPANDERLTGLHATLTGATTSPTSPNTNMSSPNPNAITTTADADAAKRAQSGLSNINEGAPGMFIFKLVPPRQGLSKAVNFTKPTVHYFAVDSVQIGRLWMAALMKATIEREESTEVVTTYNQRTISLAKARAMRQRPPALMGTEEEEGAAGLGIETGENGDAENNGNGQRASVASSSARAGAEMEEDPEKRSQRGIELNADNGSFTGSVEKGLMEVMA</sequence>
<accession>A0A6G1H616</accession>